<feature type="transmembrane region" description="Helical" evidence="1">
    <location>
        <begin position="70"/>
        <end position="97"/>
    </location>
</feature>
<gene>
    <name evidence="4" type="ORF">EV682_11456</name>
    <name evidence="3" type="ORF">NCTC11159_00881</name>
</gene>
<evidence type="ECO:0000313" key="5">
    <source>
        <dbReference type="Proteomes" id="UP000255108"/>
    </source>
</evidence>
<proteinExistence type="predicted"/>
<keyword evidence="1" id="KW-0472">Membrane</keyword>
<dbReference type="Pfam" id="PF20455">
    <property type="entry name" value="DUF6708"/>
    <property type="match status" value="1"/>
</dbReference>
<feature type="domain" description="DUF6708" evidence="2">
    <location>
        <begin position="125"/>
        <end position="360"/>
    </location>
</feature>
<feature type="transmembrane region" description="Helical" evidence="1">
    <location>
        <begin position="103"/>
        <end position="130"/>
    </location>
</feature>
<dbReference type="Proteomes" id="UP000295794">
    <property type="component" value="Unassembled WGS sequence"/>
</dbReference>
<evidence type="ECO:0000259" key="2">
    <source>
        <dbReference type="Pfam" id="PF20455"/>
    </source>
</evidence>
<keyword evidence="6" id="KW-1185">Reference proteome</keyword>
<reference evidence="4 6" key="2">
    <citation type="submission" date="2019-03" db="EMBL/GenBank/DDBJ databases">
        <title>Genomic Encyclopedia of Type Strains, Phase IV (KMG-IV): sequencing the most valuable type-strain genomes for metagenomic binning, comparative biology and taxonomic classification.</title>
        <authorList>
            <person name="Goeker M."/>
        </authorList>
    </citation>
    <scope>NUCLEOTIDE SEQUENCE [LARGE SCALE GENOMIC DNA]</scope>
    <source>
        <strain evidence="4 6">DSM 3764</strain>
    </source>
</reference>
<sequence length="369" mass="41986">MTLNTATTTAYRVLQGEYPQAMIDASSLGTVTYLNKKTTTRQSGSTLSEVKTIYPAAIELGSTTHYQRGLVTVFAMLIIFGFFPLMMYSAYFFTWFFNGAGVVLFLMALVMFAFSLFGVCVTFHGGVYFLRADMFSLKNDSLFFDRKKKKIYRVFRNIPGLIDYVRNSLKKRNPFYAWPTVIVEYDWDSLIFVYVSKVVMLGQLPSTVHTLGVGIKDPDFAQKQAAKSDHDKAWDQMLKHEAIPDFVDFFTIGNPLVMSEYSVQALWAYLHAYMEDNGPALPAGESLAEAAPNSWWQSMGCIGPYGPNIKKWNQDHPIFVVMSFLFFPIFGPLYLLWGTFNWLSHKTAFEAPFPPEIRAEWGEPVLPKK</sequence>
<evidence type="ECO:0000313" key="6">
    <source>
        <dbReference type="Proteomes" id="UP000295794"/>
    </source>
</evidence>
<organism evidence="3 5">
    <name type="scientific">Iodobacter fluviatilis</name>
    <dbReference type="NCBI Taxonomy" id="537"/>
    <lineage>
        <taxon>Bacteria</taxon>
        <taxon>Pseudomonadati</taxon>
        <taxon>Pseudomonadota</taxon>
        <taxon>Betaproteobacteria</taxon>
        <taxon>Neisseriales</taxon>
        <taxon>Chitinibacteraceae</taxon>
        <taxon>Iodobacter</taxon>
    </lineage>
</organism>
<keyword evidence="1" id="KW-1133">Transmembrane helix</keyword>
<dbReference type="Proteomes" id="UP000255108">
    <property type="component" value="Unassembled WGS sequence"/>
</dbReference>
<dbReference type="AlphaFoldDB" id="A0A377Q537"/>
<evidence type="ECO:0000313" key="3">
    <source>
        <dbReference type="EMBL" id="STQ89830.1"/>
    </source>
</evidence>
<feature type="transmembrane region" description="Helical" evidence="1">
    <location>
        <begin position="318"/>
        <end position="337"/>
    </location>
</feature>
<dbReference type="EMBL" id="UGHR01000001">
    <property type="protein sequence ID" value="STQ89830.1"/>
    <property type="molecule type" value="Genomic_DNA"/>
</dbReference>
<keyword evidence="1" id="KW-0812">Transmembrane</keyword>
<dbReference type="InterPro" id="IPR046554">
    <property type="entry name" value="DUF6708"/>
</dbReference>
<reference evidence="3 5" key="1">
    <citation type="submission" date="2018-06" db="EMBL/GenBank/DDBJ databases">
        <authorList>
            <consortium name="Pathogen Informatics"/>
            <person name="Doyle S."/>
        </authorList>
    </citation>
    <scope>NUCLEOTIDE SEQUENCE [LARGE SCALE GENOMIC DNA]</scope>
    <source>
        <strain evidence="3 5">NCTC11159</strain>
    </source>
</reference>
<evidence type="ECO:0000256" key="1">
    <source>
        <dbReference type="SAM" id="Phobius"/>
    </source>
</evidence>
<protein>
    <recommendedName>
        <fullName evidence="2">DUF6708 domain-containing protein</fullName>
    </recommendedName>
</protein>
<accession>A0A377Q537</accession>
<name>A0A377Q537_9NEIS</name>
<dbReference type="EMBL" id="SMBT01000014">
    <property type="protein sequence ID" value="TCU82684.1"/>
    <property type="molecule type" value="Genomic_DNA"/>
</dbReference>
<evidence type="ECO:0000313" key="4">
    <source>
        <dbReference type="EMBL" id="TCU82684.1"/>
    </source>
</evidence>